<dbReference type="Pfam" id="PF11154">
    <property type="entry name" value="DUF2934"/>
    <property type="match status" value="1"/>
</dbReference>
<evidence type="ECO:0000313" key="2">
    <source>
        <dbReference type="Proteomes" id="UP001597337"/>
    </source>
</evidence>
<organism evidence="1 2">
    <name type="scientific">Thiorhodococcus fuscus</name>
    <dbReference type="NCBI Taxonomy" id="527200"/>
    <lineage>
        <taxon>Bacteria</taxon>
        <taxon>Pseudomonadati</taxon>
        <taxon>Pseudomonadota</taxon>
        <taxon>Gammaproteobacteria</taxon>
        <taxon>Chromatiales</taxon>
        <taxon>Chromatiaceae</taxon>
        <taxon>Thiorhodococcus</taxon>
    </lineage>
</organism>
<accession>A0ABW4YCH5</accession>
<evidence type="ECO:0000313" key="1">
    <source>
        <dbReference type="EMBL" id="MFD2113339.1"/>
    </source>
</evidence>
<keyword evidence="2" id="KW-1185">Reference proteome</keyword>
<reference evidence="2" key="1">
    <citation type="journal article" date="2019" name="Int. J. Syst. Evol. Microbiol.">
        <title>The Global Catalogue of Microorganisms (GCM) 10K type strain sequencing project: providing services to taxonomists for standard genome sequencing and annotation.</title>
        <authorList>
            <consortium name="The Broad Institute Genomics Platform"/>
            <consortium name="The Broad Institute Genome Sequencing Center for Infectious Disease"/>
            <person name="Wu L."/>
            <person name="Ma J."/>
        </authorList>
    </citation>
    <scope>NUCLEOTIDE SEQUENCE [LARGE SCALE GENOMIC DNA]</scope>
    <source>
        <strain evidence="2">KACC 12597</strain>
    </source>
</reference>
<protein>
    <submittedName>
        <fullName evidence="1">DUF2934 domain-containing protein</fullName>
    </submittedName>
</protein>
<dbReference type="InterPro" id="IPR021327">
    <property type="entry name" value="DUF2934"/>
</dbReference>
<dbReference type="Proteomes" id="UP001597337">
    <property type="component" value="Unassembled WGS sequence"/>
</dbReference>
<sequence>MMINWGYQDMNLDPSESPTSEQRHEMIEIAAYYLAERRGFSSEGAESDWLAAERAIDALIAERRLDCSMEGERRSVAIRNALVLQGS</sequence>
<comment type="caution">
    <text evidence="1">The sequence shown here is derived from an EMBL/GenBank/DDBJ whole genome shotgun (WGS) entry which is preliminary data.</text>
</comment>
<proteinExistence type="predicted"/>
<dbReference type="EMBL" id="JBHUHX010000047">
    <property type="protein sequence ID" value="MFD2113339.1"/>
    <property type="molecule type" value="Genomic_DNA"/>
</dbReference>
<name>A0ABW4YCH5_9GAMM</name>
<gene>
    <name evidence="1" type="ORF">ACFSJC_15925</name>
</gene>
<dbReference type="RefSeq" id="WP_386028119.1">
    <property type="nucleotide sequence ID" value="NZ_JBHUHX010000047.1"/>
</dbReference>